<dbReference type="PANTHER" id="PTHR12601">
    <property type="entry name" value="EUKARYOTIC TRANSLATION INITIATION FACTOR 3 SUBUNIT EIF-3"/>
    <property type="match status" value="1"/>
</dbReference>
<feature type="compositionally biased region" description="Polar residues" evidence="8">
    <location>
        <begin position="1411"/>
        <end position="1445"/>
    </location>
</feature>
<reference evidence="10 11" key="1">
    <citation type="journal article" date="2019" name="Sci. Rep.">
        <title>A high-quality genome of Eragrostis curvula grass provides insights into Poaceae evolution and supports new strategies to enhance forage quality.</title>
        <authorList>
            <person name="Carballo J."/>
            <person name="Santos B.A.C.M."/>
            <person name="Zappacosta D."/>
            <person name="Garbus I."/>
            <person name="Selva J.P."/>
            <person name="Gallo C.A."/>
            <person name="Diaz A."/>
            <person name="Albertini E."/>
            <person name="Caccamo M."/>
            <person name="Echenique V."/>
        </authorList>
    </citation>
    <scope>NUCLEOTIDE SEQUENCE [LARGE SCALE GENOMIC DNA]</scope>
    <source>
        <strain evidence="11">cv. Victoria</strain>
        <tissue evidence="10">Leaf</tissue>
    </source>
</reference>
<dbReference type="Pfam" id="PF13424">
    <property type="entry name" value="TPR_12"/>
    <property type="match status" value="2"/>
</dbReference>
<feature type="compositionally biased region" description="Acidic residues" evidence="8">
    <location>
        <begin position="1462"/>
        <end position="1474"/>
    </location>
</feature>
<comment type="subcellular location">
    <subcellularLocation>
        <location evidence="2">Cytoplasm</location>
        <location evidence="2">Cytosol</location>
    </subcellularLocation>
    <subcellularLocation>
        <location evidence="1">Nucleus</location>
    </subcellularLocation>
</comment>
<name>A0A5J9UWG1_9POAL</name>
<proteinExistence type="predicted"/>
<feature type="region of interest" description="Disordered" evidence="8">
    <location>
        <begin position="1134"/>
        <end position="1178"/>
    </location>
</feature>
<keyword evidence="4" id="KW-0677">Repeat</keyword>
<evidence type="ECO:0000256" key="5">
    <source>
        <dbReference type="ARBA" id="ARBA00022803"/>
    </source>
</evidence>
<dbReference type="InterPro" id="IPR027523">
    <property type="entry name" value="CLU_prot"/>
</dbReference>
<feature type="compositionally biased region" description="Polar residues" evidence="8">
    <location>
        <begin position="1288"/>
        <end position="1303"/>
    </location>
</feature>
<dbReference type="Gramene" id="TVU27926">
    <property type="protein sequence ID" value="TVU27926"/>
    <property type="gene ID" value="EJB05_19428"/>
</dbReference>
<feature type="compositionally biased region" description="Low complexity" evidence="8">
    <location>
        <begin position="1304"/>
        <end position="1317"/>
    </location>
</feature>
<evidence type="ECO:0000256" key="1">
    <source>
        <dbReference type="ARBA" id="ARBA00004123"/>
    </source>
</evidence>
<dbReference type="SUPFAM" id="SSF48452">
    <property type="entry name" value="TPR-like"/>
    <property type="match status" value="2"/>
</dbReference>
<sequence length="1742" mass="188790">MAPKAGKAKPKAKGDKKKKEEKVLPTVLDVTVETPDYTHLTLKGISTDRILDIRKLLAVHVDTCHLTSYSLSHEVRGAQLKDTVEVASLKPCHLTIVEEDYTEELAIAHVRRLLDIVACTTAFGTKKPEQKPASPDAAAPGSPGKPAPGGGAGGEEPMYPPPKLGQYYDFFTFSHLTPPLHYIRRSTRPFVDDKREDDFFQIDVRVCSGKPVTIVASREGFYPSGKRTLISRSLVGLLQQTSRAFDGAYKALMKAFVEHNKFGNLPYGFRSNTWVVPPVVADSPSVFPPLPTEDETWGGNGGGQGRDGKHDHRPWAKEFAILAAMPCKTSEERQIRDRKAFLLHSLFVDVAVFKAVAAVQQLISNHTSSHEATNGTTSPVLHEEQIGDMKIVVTKDKADASSKLDVKLDGSQAPGMSSDELAQRNLLKGITADESATVHDTPTLGVVVVKHCGYTAVVQVPVDTQLTAASLAQQDIHIEDQPEGGSNALNVNSLRTLLQKSCAQSSGGVQRLQSCDPQENEATRSFVRKILTDSLEKLEGEAPTVTRPIRWELGACWVQHLQNQASEKTETKKSEETKDVPTVKGLGKQFGQLKEIKKKADDKSGKSSHAKENSSPNANDAHTDNTGSTKEDKEASLRRLLPEAAFQRLRESETGLHAKSLEELIEMAHKYYDDIALPKLVADFGSLELSPVDGRTLTDFMHTRGLQMRSLGRVVELSDKLPHIQSLCIHEMVVRAFKHILRSVIAAVDDINNMADSVASCLNILLGPFPEENNNGMCGEDHNLRKRWLEVFLTKRFGWTWKDEYCTDLRKYAILRGLCHKVGLELVTKDYDMDMPHPFRKGDIISVVPIYKHVACSSADGRTLLESSKTFLDKGKLEDAVNYGTKALAKLVAVCGPYHRMTAGAYSLLAVVLYHTGDFNQATIYQQKALDINERELGLDHPDTMKSYGDLAVFYYRLQHTELALKYVNRALYLLHLTCGPSHPNTAATYINVAMMEEGLGNVHVALRYLHEALKCNQRLLGADHIQTAASYHAIAIALSLMEAYSLSVQHEKTTLRILQAKLGSEDLRTQDAAAWLEYFESKALEQQEAARNGTPKPDASIASRGHLSVSDLLDYINPDDELKAKELQKKQARAKIKGRAGQNPSEIVDDEDQRSPPSKNDHLLTEKENSAVKENGTIVEHVKIKDEIPNDTTVHLPQDDFTEEYTSDEGWQAAVPKGRSTGHRKAGPGTRRPNLAKINTNAFHSENGRYKGRTPTNFSSPRVSPNETAAAVSSSPVAKKLAKSSSFNSKAVSPAVSSTIGENSSNPSSKPASAATAAAKVIQSTAPKTSQTVRKSLSYKEVAIAAPGTLVKALNDEHAEEKGANLESVKTTKENNGHPSEEKDGATEVSPKGNTSQVSKATDGGKSEQTDVPVSLNQSETESQNTSGPTVTSSESLAKQTEANIPNEEAPIVNEANDSSSNDDERDVGEDTPEQLSSGGENEKSSPSESEKNDTPVEGAKEIASKLSAAAAPFNPSTVPAFGSMAVPGFREHGGLLPSPANVPPMLSIPLRKHPHQSATARVPYGPRLAGGYNRSGHRGPRNKTVLPSGEGLTETNTSAAKMNPNAPEFVPGQSRSPNGHPASPNGPLTSPSGIASSPDGTIESPITASPQVSECSQTSPEGNDTPSGINDETGAEKLNTDDKSTECKDGEVELEQTTASDVVEEAEAVKDGTDESNAAEQPKSWADYSDGEVEAVVVTS</sequence>
<dbReference type="InterPro" id="IPR028275">
    <property type="entry name" value="CLU_N"/>
</dbReference>
<keyword evidence="3" id="KW-0963">Cytoplasm</keyword>
<keyword evidence="11" id="KW-1185">Reference proteome</keyword>
<dbReference type="Gene3D" id="1.25.40.10">
    <property type="entry name" value="Tetratricopeptide repeat domain"/>
    <property type="match status" value="1"/>
</dbReference>
<feature type="compositionally biased region" description="Basic and acidic residues" evidence="8">
    <location>
        <begin position="1676"/>
        <end position="1693"/>
    </location>
</feature>
<gene>
    <name evidence="10" type="ORF">EJB05_19428</name>
</gene>
<feature type="region of interest" description="Disordered" evidence="8">
    <location>
        <begin position="1"/>
        <end position="20"/>
    </location>
</feature>
<dbReference type="PROSITE" id="PS50005">
    <property type="entry name" value="TPR"/>
    <property type="match status" value="1"/>
</dbReference>
<feature type="region of interest" description="Disordered" evidence="8">
    <location>
        <begin position="1204"/>
        <end position="1317"/>
    </location>
</feature>
<evidence type="ECO:0000256" key="8">
    <source>
        <dbReference type="SAM" id="MobiDB-lite"/>
    </source>
</evidence>
<dbReference type="InterPro" id="IPR025697">
    <property type="entry name" value="CLU_dom"/>
</dbReference>
<evidence type="ECO:0000256" key="3">
    <source>
        <dbReference type="ARBA" id="ARBA00022490"/>
    </source>
</evidence>
<dbReference type="GO" id="GO:0019750">
    <property type="term" value="P:chloroplast localization"/>
    <property type="evidence" value="ECO:0007669"/>
    <property type="project" value="EnsemblPlants"/>
</dbReference>
<dbReference type="GO" id="GO:0005634">
    <property type="term" value="C:nucleus"/>
    <property type="evidence" value="ECO:0007669"/>
    <property type="project" value="UniProtKB-SubCell"/>
</dbReference>
<dbReference type="FunFam" id="1.25.40.10:FF:000024">
    <property type="entry name" value="Tetratricopeptide repeat (TPR)-like superfamily protein"/>
    <property type="match status" value="1"/>
</dbReference>
<dbReference type="InterPro" id="IPR011990">
    <property type="entry name" value="TPR-like_helical_dom_sf"/>
</dbReference>
<feature type="compositionally biased region" description="Basic and acidic residues" evidence="8">
    <location>
        <begin position="594"/>
        <end position="612"/>
    </location>
</feature>
<dbReference type="PROSITE" id="PS51823">
    <property type="entry name" value="CLU"/>
    <property type="match status" value="1"/>
</dbReference>
<feature type="compositionally biased region" description="Polar residues" evidence="8">
    <location>
        <begin position="1255"/>
        <end position="1268"/>
    </location>
</feature>
<feature type="compositionally biased region" description="Polar residues" evidence="8">
    <location>
        <begin position="1628"/>
        <end position="1672"/>
    </location>
</feature>
<evidence type="ECO:0000259" key="9">
    <source>
        <dbReference type="PROSITE" id="PS51823"/>
    </source>
</evidence>
<evidence type="ECO:0000313" key="11">
    <source>
        <dbReference type="Proteomes" id="UP000324897"/>
    </source>
</evidence>
<feature type="compositionally biased region" description="Basic and acidic residues" evidence="8">
    <location>
        <begin position="567"/>
        <end position="581"/>
    </location>
</feature>
<dbReference type="Proteomes" id="UP000324897">
    <property type="component" value="Chromosome 1"/>
</dbReference>
<feature type="region of interest" description="Disordered" evidence="8">
    <location>
        <begin position="564"/>
        <end position="636"/>
    </location>
</feature>
<dbReference type="PANTHER" id="PTHR12601:SF39">
    <property type="entry name" value="PROTEIN REDUCED CHLOROPLAST COVERAGE 2"/>
    <property type="match status" value="1"/>
</dbReference>
<feature type="region of interest" description="Disordered" evidence="8">
    <location>
        <begin position="1548"/>
        <end position="1742"/>
    </location>
</feature>
<dbReference type="Pfam" id="PF12807">
    <property type="entry name" value="eIF3_p135"/>
    <property type="match status" value="1"/>
</dbReference>
<dbReference type="EMBL" id="RWGY01000011">
    <property type="protein sequence ID" value="TVU27926.1"/>
    <property type="molecule type" value="Genomic_DNA"/>
</dbReference>
<dbReference type="GO" id="GO:0005829">
    <property type="term" value="C:cytosol"/>
    <property type="evidence" value="ECO:0007669"/>
    <property type="project" value="UniProtKB-SubCell"/>
</dbReference>
<comment type="caution">
    <text evidence="10">The sequence shown here is derived from an EMBL/GenBank/DDBJ whole genome shotgun (WGS) entry which is preliminary data.</text>
</comment>
<keyword evidence="5 7" id="KW-0802">TPR repeat</keyword>
<feature type="region of interest" description="Disordered" evidence="8">
    <location>
        <begin position="125"/>
        <end position="158"/>
    </location>
</feature>
<feature type="compositionally biased region" description="Polar residues" evidence="8">
    <location>
        <begin position="613"/>
        <end position="628"/>
    </location>
</feature>
<dbReference type="GO" id="GO:0003729">
    <property type="term" value="F:mRNA binding"/>
    <property type="evidence" value="ECO:0007669"/>
    <property type="project" value="EnsemblPlants"/>
</dbReference>
<evidence type="ECO:0000256" key="6">
    <source>
        <dbReference type="ARBA" id="ARBA00023242"/>
    </source>
</evidence>
<dbReference type="Pfam" id="PF15044">
    <property type="entry name" value="CLU_N"/>
    <property type="match status" value="1"/>
</dbReference>
<feature type="compositionally biased region" description="Low complexity" evidence="8">
    <location>
        <begin position="132"/>
        <end position="144"/>
    </location>
</feature>
<dbReference type="InterPro" id="IPR033646">
    <property type="entry name" value="CLU-central"/>
</dbReference>
<feature type="compositionally biased region" description="Low complexity" evidence="8">
    <location>
        <begin position="1270"/>
        <end position="1287"/>
    </location>
</feature>
<dbReference type="CDD" id="cd15466">
    <property type="entry name" value="CLU-central"/>
    <property type="match status" value="1"/>
</dbReference>
<accession>A0A5J9UWG1</accession>
<evidence type="ECO:0000256" key="2">
    <source>
        <dbReference type="ARBA" id="ARBA00004514"/>
    </source>
</evidence>
<feature type="repeat" description="TPR" evidence="7">
    <location>
        <begin position="903"/>
        <end position="936"/>
    </location>
</feature>
<evidence type="ECO:0000256" key="4">
    <source>
        <dbReference type="ARBA" id="ARBA00022737"/>
    </source>
</evidence>
<feature type="compositionally biased region" description="Basic and acidic residues" evidence="8">
    <location>
        <begin position="1160"/>
        <end position="1172"/>
    </location>
</feature>
<evidence type="ECO:0000256" key="7">
    <source>
        <dbReference type="PROSITE-ProRule" id="PRU00339"/>
    </source>
</evidence>
<protein>
    <recommendedName>
        <fullName evidence="9">Clu domain-containing protein</fullName>
    </recommendedName>
</protein>
<feature type="domain" description="Clu" evidence="9">
    <location>
        <begin position="293"/>
        <end position="572"/>
    </location>
</feature>
<evidence type="ECO:0000313" key="10">
    <source>
        <dbReference type="EMBL" id="TVU27926.1"/>
    </source>
</evidence>
<dbReference type="SMART" id="SM00028">
    <property type="entry name" value="TPR"/>
    <property type="match status" value="3"/>
</dbReference>
<feature type="region of interest" description="Disordered" evidence="8">
    <location>
        <begin position="1356"/>
        <end position="1505"/>
    </location>
</feature>
<organism evidence="10 11">
    <name type="scientific">Eragrostis curvula</name>
    <name type="common">weeping love grass</name>
    <dbReference type="NCBI Taxonomy" id="38414"/>
    <lineage>
        <taxon>Eukaryota</taxon>
        <taxon>Viridiplantae</taxon>
        <taxon>Streptophyta</taxon>
        <taxon>Embryophyta</taxon>
        <taxon>Tracheophyta</taxon>
        <taxon>Spermatophyta</taxon>
        <taxon>Magnoliopsida</taxon>
        <taxon>Liliopsida</taxon>
        <taxon>Poales</taxon>
        <taxon>Poaceae</taxon>
        <taxon>PACMAD clade</taxon>
        <taxon>Chloridoideae</taxon>
        <taxon>Eragrostideae</taxon>
        <taxon>Eragrostidinae</taxon>
        <taxon>Eragrostis</taxon>
    </lineage>
</organism>
<dbReference type="InterPro" id="IPR019734">
    <property type="entry name" value="TPR_rpt"/>
</dbReference>
<keyword evidence="6" id="KW-0539">Nucleus</keyword>
<dbReference type="OrthoDB" id="1414216at2759"/>
<feature type="compositionally biased region" description="Basic residues" evidence="8">
    <location>
        <begin position="1"/>
        <end position="16"/>
    </location>
</feature>
<feature type="compositionally biased region" description="Basic and acidic residues" evidence="8">
    <location>
        <begin position="1482"/>
        <end position="1505"/>
    </location>
</feature>
<feature type="compositionally biased region" description="Basic and acidic residues" evidence="8">
    <location>
        <begin position="1356"/>
        <end position="1387"/>
    </location>
</feature>